<dbReference type="RefSeq" id="XP_021807065.1">
    <property type="nucleotide sequence ID" value="XM_021951373.1"/>
</dbReference>
<dbReference type="KEGG" id="pavi:110750976"/>
<feature type="compositionally biased region" description="Pro residues" evidence="7">
    <location>
        <begin position="124"/>
        <end position="152"/>
    </location>
</feature>
<feature type="compositionally biased region" description="Polar residues" evidence="7">
    <location>
        <begin position="650"/>
        <end position="659"/>
    </location>
</feature>
<evidence type="ECO:0000256" key="3">
    <source>
        <dbReference type="ARBA" id="ARBA00022741"/>
    </source>
</evidence>
<evidence type="ECO:0000256" key="9">
    <source>
        <dbReference type="SAM" id="SignalP"/>
    </source>
</evidence>
<keyword evidence="11" id="KW-1185">Reference proteome</keyword>
<evidence type="ECO:0000256" key="8">
    <source>
        <dbReference type="SAM" id="Phobius"/>
    </source>
</evidence>
<proteinExistence type="predicted"/>
<evidence type="ECO:0000259" key="10">
    <source>
        <dbReference type="PROSITE" id="PS50011"/>
    </source>
</evidence>
<dbReference type="GeneID" id="110750976"/>
<dbReference type="CDD" id="cd14066">
    <property type="entry name" value="STKc_IRAK"/>
    <property type="match status" value="1"/>
</dbReference>
<dbReference type="InterPro" id="IPR001245">
    <property type="entry name" value="Ser-Thr/Tyr_kinase_cat_dom"/>
</dbReference>
<keyword evidence="8" id="KW-1133">Transmembrane helix</keyword>
<dbReference type="InterPro" id="IPR000719">
    <property type="entry name" value="Prot_kinase_dom"/>
</dbReference>
<protein>
    <submittedName>
        <fullName evidence="12">Nascent polypeptide-associated complex subunit alpha, muscle-specific form-like isoform X1</fullName>
    </submittedName>
</protein>
<feature type="compositionally biased region" description="Pro residues" evidence="7">
    <location>
        <begin position="249"/>
        <end position="260"/>
    </location>
</feature>
<feature type="compositionally biased region" description="Pro residues" evidence="7">
    <location>
        <begin position="195"/>
        <end position="206"/>
    </location>
</feature>
<keyword evidence="8" id="KW-0472">Membrane</keyword>
<dbReference type="SUPFAM" id="SSF56112">
    <property type="entry name" value="Protein kinase-like (PK-like)"/>
    <property type="match status" value="1"/>
</dbReference>
<keyword evidence="9" id="KW-0732">Signal</keyword>
<feature type="compositionally biased region" description="Polar residues" evidence="7">
    <location>
        <begin position="574"/>
        <end position="594"/>
    </location>
</feature>
<feature type="compositionally biased region" description="Pro residues" evidence="7">
    <location>
        <begin position="901"/>
        <end position="917"/>
    </location>
</feature>
<feature type="compositionally biased region" description="Pro residues" evidence="7">
    <location>
        <begin position="231"/>
        <end position="242"/>
    </location>
</feature>
<feature type="compositionally biased region" description="Pro residues" evidence="7">
    <location>
        <begin position="177"/>
        <end position="188"/>
    </location>
</feature>
<dbReference type="Pfam" id="PF23180">
    <property type="entry name" value="ALE2_N"/>
    <property type="match status" value="1"/>
</dbReference>
<keyword evidence="4" id="KW-0418">Kinase</keyword>
<feature type="compositionally biased region" description="Pro residues" evidence="7">
    <location>
        <begin position="285"/>
        <end position="296"/>
    </location>
</feature>
<feature type="compositionally biased region" description="Pro residues" evidence="7">
    <location>
        <begin position="526"/>
        <end position="536"/>
    </location>
</feature>
<feature type="chain" id="PRO_5027862852" evidence="9">
    <location>
        <begin position="23"/>
        <end position="1577"/>
    </location>
</feature>
<dbReference type="InterPro" id="IPR011009">
    <property type="entry name" value="Kinase-like_dom_sf"/>
</dbReference>
<dbReference type="FunFam" id="1.10.510.10:FF:000051">
    <property type="entry name" value="Receptor-like serine/threonine-protein kinase ALE2"/>
    <property type="match status" value="1"/>
</dbReference>
<feature type="compositionally biased region" description="Pro residues" evidence="7">
    <location>
        <begin position="472"/>
        <end position="483"/>
    </location>
</feature>
<dbReference type="PROSITE" id="PS00108">
    <property type="entry name" value="PROTEIN_KINASE_ST"/>
    <property type="match status" value="1"/>
</dbReference>
<dbReference type="PROSITE" id="PS50011">
    <property type="entry name" value="PROTEIN_KINASE_DOM"/>
    <property type="match status" value="1"/>
</dbReference>
<feature type="compositionally biased region" description="Low complexity" evidence="7">
    <location>
        <begin position="716"/>
        <end position="729"/>
    </location>
</feature>
<keyword evidence="2" id="KW-0808">Transferase</keyword>
<organism evidence="11 12">
    <name type="scientific">Prunus avium</name>
    <name type="common">Cherry</name>
    <name type="synonym">Cerasus avium</name>
    <dbReference type="NCBI Taxonomy" id="42229"/>
    <lineage>
        <taxon>Eukaryota</taxon>
        <taxon>Viridiplantae</taxon>
        <taxon>Streptophyta</taxon>
        <taxon>Embryophyta</taxon>
        <taxon>Tracheophyta</taxon>
        <taxon>Spermatophyta</taxon>
        <taxon>Magnoliopsida</taxon>
        <taxon>eudicotyledons</taxon>
        <taxon>Gunneridae</taxon>
        <taxon>Pentapetalae</taxon>
        <taxon>rosids</taxon>
        <taxon>fabids</taxon>
        <taxon>Rosales</taxon>
        <taxon>Rosaceae</taxon>
        <taxon>Amygdaloideae</taxon>
        <taxon>Amygdaleae</taxon>
        <taxon>Prunus</taxon>
    </lineage>
</organism>
<feature type="compositionally biased region" description="Polar residues" evidence="7">
    <location>
        <begin position="807"/>
        <end position="826"/>
    </location>
</feature>
<gene>
    <name evidence="12" type="primary">LOC110750976</name>
</gene>
<evidence type="ECO:0000256" key="5">
    <source>
        <dbReference type="ARBA" id="ARBA00022840"/>
    </source>
</evidence>
<feature type="transmembrane region" description="Helical" evidence="8">
    <location>
        <begin position="1090"/>
        <end position="1114"/>
    </location>
</feature>
<feature type="compositionally biased region" description="Pro residues" evidence="7">
    <location>
        <begin position="303"/>
        <end position="314"/>
    </location>
</feature>
<dbReference type="InterPro" id="IPR057597">
    <property type="entry name" value="ALE2_N"/>
</dbReference>
<feature type="compositionally biased region" description="Pro residues" evidence="7">
    <location>
        <begin position="453"/>
        <end position="465"/>
    </location>
</feature>
<keyword evidence="5 6" id="KW-0067">ATP-binding</keyword>
<feature type="compositionally biased region" description="Pro residues" evidence="7">
    <location>
        <begin position="160"/>
        <end position="170"/>
    </location>
</feature>
<evidence type="ECO:0000256" key="6">
    <source>
        <dbReference type="PROSITE-ProRule" id="PRU10141"/>
    </source>
</evidence>
<dbReference type="InterPro" id="IPR008271">
    <property type="entry name" value="Ser/Thr_kinase_AS"/>
</dbReference>
<feature type="domain" description="Protein kinase" evidence="10">
    <location>
        <begin position="1181"/>
        <end position="1456"/>
    </location>
</feature>
<dbReference type="Proteomes" id="UP000515124">
    <property type="component" value="Unplaced"/>
</dbReference>
<dbReference type="GO" id="GO:0005524">
    <property type="term" value="F:ATP binding"/>
    <property type="evidence" value="ECO:0007669"/>
    <property type="project" value="UniProtKB-UniRule"/>
</dbReference>
<feature type="compositionally biased region" description="Pro residues" evidence="7">
    <location>
        <begin position="321"/>
        <end position="435"/>
    </location>
</feature>
<dbReference type="PANTHER" id="PTHR47989:SF9">
    <property type="entry name" value="PROTEIN KINASE SUPERFAMILY PROTEIN"/>
    <property type="match status" value="1"/>
</dbReference>
<dbReference type="InterPro" id="IPR017441">
    <property type="entry name" value="Protein_kinase_ATP_BS"/>
</dbReference>
<feature type="compositionally biased region" description="Pro residues" evidence="7">
    <location>
        <begin position="695"/>
        <end position="705"/>
    </location>
</feature>
<feature type="transmembrane region" description="Helical" evidence="8">
    <location>
        <begin position="952"/>
        <end position="973"/>
    </location>
</feature>
<feature type="compositionally biased region" description="Pro residues" evidence="7">
    <location>
        <begin position="267"/>
        <end position="278"/>
    </location>
</feature>
<dbReference type="PROSITE" id="PS00107">
    <property type="entry name" value="PROTEIN_KINASE_ATP"/>
    <property type="match status" value="1"/>
</dbReference>
<sequence>MGVVMPAIFQLVNLCVIGFALALQGSAGLNLSPSPEPLSVNPPIETAPAPLSHRKSFTSNVPIPALQPNGSDLYPPPAMPPLMSAPVPQKIKGQVPSLSPSIPEVLPPDDAAPPPLSVEGHVPSVPPNNAPPPPSVEGHIPPVPPNNAPSPPSVEGHVPSVPPNNAPPPRSVEGHVPPMPPNNAPPSPSVEGHVPPMPPNNAPPSPSVEGHIPPVPPNNAPPSPSVEGHIPPVPPNNAPPSPSVEGHIPPVPPNNAPPSPSVEGHIPPVPPNNAPPSPSVEGHIPPVPPNNAPPSPSVEGHIPPVPPNNAPPSPSVEGHIPPVPPNNAPPPPSAGHVPPVPPNNAPPPPSAGHVPPVPPNNAPPPPSAGHVPPVPPNNAPPPPSAGHVPPVPPNNAPPPPSAGHVPSVPPNNAPPPPSAGHVPPVPPNNAPPPPSVEGHVPSVPPNNVEGHVPPVPPNNAPPPPSVEGHVPSVPPNNAPPPPSVEGHVPSVPPNNAPPPPRVEGHVPPVPPNNAPPPPSVEGHVPSVPPNNAPPPLSVEGHVPSVPPTPQTKAPVNKSPISVPVAPVPIVTPSGTLPQISPAIHSSTPDTSPLSAHQRHAPNNKVPIPEPLAPAPVSSLPRTLGPNPPVMHPSTPNIVPPILPVPVASPTSKSPQNSPSIHPVTPGESPSTFPDPEVSPASSTPPSINWKRNPVVAPPYEAPKPSLPMDHTPAKAPSVHKPVVSSPPSSTNWKRGRIPVVAPSYEAPKPAIPMGHTPAKAPAVHKPVRHYKLAPAPSDSSPEPPFDKGHSSPASSPSTYKNHHARNKVTSPALTPSYLVSPSTSKQPGPVIPPASHQTGRQRHYGSPPLNPGSSVPPSHLPVTPSLSHVAPAPSPSLKDAPHYTKMPPKLSPSGSTAKSPEVPPLPLVRAFPPPPPNEDCSSTICTDPYTNTPPGSPCGCVLPLQVGLRLSVALYTFFPLVSELAQEIAVGVFMQQSQVRIIGANAATQQPEKTVALIDLVPLGEKFDNTTAFLTSQRFWHKQVVIKASYFGDYDVLYVRYPGLPPSPPSSDVDVIYEGPYPGNNNNGRTVKPLGVDVHKKRNKNGLSGGIIAIIALSTFAAVALCSAAAWVFLFKHGDCASEPTPTPQALLPSVGKPSGTAGSMSRHSSVSLSFGSSIATYTGSANTFSASDIERATDNFDPSRILGEGGFGRVYSGVLEDETKIAVKVLKRDDQQGGREFLAEVEMLSRLHHRNLVKLIGICTEEHSRSLVYELIPNGSVESHLHGIDKDTAPLNWAHRMKIALGAARGLAYLHEDSSPRVIHRDFKASNILLEDDFTPKVSDFGLARTAMDEENRHISTRVMGTFGYVAPEYAMTGHLLVKSDVYSYGVVLLELLTGRKPVDMSQPPGEENLVAWARPLLTSKEGLEAMVDPNLGDVPFDSIAKVAAIASMCVQPEVSHRPFMGEVVQALKLVCNEFDEAKEIGSRSSSRDDLSIDVAAEASTASGQLPDTFQSQYSILTYDSELETEREGSPLKLFSTSMSMGRQDSESFRRHSSSGPLGTGRSKQFWERLRRSSRGSVSEHGFMLKLWQGSH</sequence>
<feature type="signal peptide" evidence="9">
    <location>
        <begin position="1"/>
        <end position="22"/>
    </location>
</feature>
<evidence type="ECO:0000313" key="11">
    <source>
        <dbReference type="Proteomes" id="UP000515124"/>
    </source>
</evidence>
<keyword evidence="8" id="KW-0812">Transmembrane</keyword>
<evidence type="ECO:0000256" key="4">
    <source>
        <dbReference type="ARBA" id="ARBA00022777"/>
    </source>
</evidence>
<accession>A0A6P5RQC5</accession>
<feature type="region of interest" description="Disordered" evidence="7">
    <location>
        <begin position="49"/>
        <end position="919"/>
    </location>
</feature>
<keyword evidence="3 6" id="KW-0547">Nucleotide-binding</keyword>
<dbReference type="Gene3D" id="3.30.200.20">
    <property type="entry name" value="Phosphorylase Kinase, domain 1"/>
    <property type="match status" value="1"/>
</dbReference>
<dbReference type="Pfam" id="PF07714">
    <property type="entry name" value="PK_Tyr_Ser-Thr"/>
    <property type="match status" value="1"/>
</dbReference>
<dbReference type="FunFam" id="3.30.200.20:FF:000146">
    <property type="entry name" value="receptor-like serine/threonine-protein kinase ALE2"/>
    <property type="match status" value="1"/>
</dbReference>
<feature type="compositionally biased region" description="Pro residues" evidence="7">
    <location>
        <begin position="213"/>
        <end position="224"/>
    </location>
</feature>
<evidence type="ECO:0000256" key="7">
    <source>
        <dbReference type="SAM" id="MobiDB-lite"/>
    </source>
</evidence>
<dbReference type="PANTHER" id="PTHR47989">
    <property type="entry name" value="OS01G0750732 PROTEIN"/>
    <property type="match status" value="1"/>
</dbReference>
<evidence type="ECO:0000256" key="1">
    <source>
        <dbReference type="ARBA" id="ARBA00022527"/>
    </source>
</evidence>
<name>A0A6P5RQC5_PRUAV</name>
<feature type="compositionally biased region" description="Pro residues" evidence="7">
    <location>
        <begin position="490"/>
        <end position="519"/>
    </location>
</feature>
<evidence type="ECO:0000256" key="2">
    <source>
        <dbReference type="ARBA" id="ARBA00022679"/>
    </source>
</evidence>
<dbReference type="Gene3D" id="1.10.510.10">
    <property type="entry name" value="Transferase(Phosphotransferase) domain 1"/>
    <property type="match status" value="1"/>
</dbReference>
<evidence type="ECO:0000313" key="12">
    <source>
        <dbReference type="RefSeq" id="XP_021807065.1"/>
    </source>
</evidence>
<feature type="region of interest" description="Disordered" evidence="7">
    <location>
        <begin position="1528"/>
        <end position="1547"/>
    </location>
</feature>
<dbReference type="GO" id="GO:0004674">
    <property type="term" value="F:protein serine/threonine kinase activity"/>
    <property type="evidence" value="ECO:0007669"/>
    <property type="project" value="UniProtKB-KW"/>
</dbReference>
<reference evidence="12" key="1">
    <citation type="submission" date="2025-08" db="UniProtKB">
        <authorList>
            <consortium name="RefSeq"/>
        </authorList>
    </citation>
    <scope>IDENTIFICATION</scope>
</reference>
<feature type="compositionally biased region" description="Low complexity" evidence="7">
    <location>
        <begin position="558"/>
        <end position="573"/>
    </location>
</feature>
<feature type="binding site" evidence="6">
    <location>
        <position position="1209"/>
    </location>
    <ligand>
        <name>ATP</name>
        <dbReference type="ChEBI" id="CHEBI:30616"/>
    </ligand>
</feature>
<keyword evidence="1" id="KW-0723">Serine/threonine-protein kinase</keyword>